<dbReference type="Gene3D" id="1.10.275.10">
    <property type="entry name" value="Fumarase/aspartase (N-terminal domain)"/>
    <property type="match status" value="1"/>
</dbReference>
<organism evidence="2">
    <name type="scientific">uncultured Sphingomonadaceae bacterium</name>
    <dbReference type="NCBI Taxonomy" id="169976"/>
    <lineage>
        <taxon>Bacteria</taxon>
        <taxon>Pseudomonadati</taxon>
        <taxon>Pseudomonadota</taxon>
        <taxon>Alphaproteobacteria</taxon>
        <taxon>Sphingomonadales</taxon>
        <taxon>Sphingomonadaceae</taxon>
        <taxon>environmental samples</taxon>
    </lineage>
</organism>
<dbReference type="PANTHER" id="PTHR11444">
    <property type="entry name" value="ASPARTATEAMMONIA/ARGININOSUCCINATE/ADENYLOSUCCINATE LYASE"/>
    <property type="match status" value="1"/>
</dbReference>
<accession>A0A6J4SK71</accession>
<dbReference type="GO" id="GO:0004333">
    <property type="term" value="F:fumarate hydratase activity"/>
    <property type="evidence" value="ECO:0007669"/>
    <property type="project" value="UniProtKB-EC"/>
</dbReference>
<dbReference type="GO" id="GO:0006106">
    <property type="term" value="P:fumarate metabolic process"/>
    <property type="evidence" value="ECO:0007669"/>
    <property type="project" value="InterPro"/>
</dbReference>
<dbReference type="SUPFAM" id="SSF48557">
    <property type="entry name" value="L-aspartase-like"/>
    <property type="match status" value="1"/>
</dbReference>
<feature type="non-terminal residue" evidence="2">
    <location>
        <position position="84"/>
    </location>
</feature>
<dbReference type="GO" id="GO:0006099">
    <property type="term" value="P:tricarboxylic acid cycle"/>
    <property type="evidence" value="ECO:0007669"/>
    <property type="project" value="TreeGrafter"/>
</dbReference>
<keyword evidence="2" id="KW-0456">Lyase</keyword>
<dbReference type="AlphaFoldDB" id="A0A6J4SK71"/>
<dbReference type="EC" id="4.2.1.2" evidence="2"/>
<gene>
    <name evidence="2" type="ORF">AVDCRST_MAG91-1074</name>
</gene>
<dbReference type="PANTHER" id="PTHR11444:SF1">
    <property type="entry name" value="FUMARATE HYDRATASE, MITOCHONDRIAL"/>
    <property type="match status" value="1"/>
</dbReference>
<name>A0A6J4SK71_9SPHN</name>
<sequence>MSDTRTETDSFGGIEVPGDSYWGAQTQRSIENFPFGQREQMPAEIVHALGFVKQAAARVNARSGALDAEIGEAVQQAAGEVAAG</sequence>
<dbReference type="GO" id="GO:0006108">
    <property type="term" value="P:malate metabolic process"/>
    <property type="evidence" value="ECO:0007669"/>
    <property type="project" value="TreeGrafter"/>
</dbReference>
<reference evidence="2" key="1">
    <citation type="submission" date="2020-02" db="EMBL/GenBank/DDBJ databases">
        <authorList>
            <person name="Meier V. D."/>
        </authorList>
    </citation>
    <scope>NUCLEOTIDE SEQUENCE</scope>
    <source>
        <strain evidence="2">AVDCRST_MAG91</strain>
    </source>
</reference>
<proteinExistence type="predicted"/>
<evidence type="ECO:0000313" key="2">
    <source>
        <dbReference type="EMBL" id="CAA9501377.1"/>
    </source>
</evidence>
<dbReference type="InterPro" id="IPR024083">
    <property type="entry name" value="Fumarase/histidase_N"/>
</dbReference>
<dbReference type="InterPro" id="IPR005677">
    <property type="entry name" value="Fum_hydII"/>
</dbReference>
<dbReference type="EMBL" id="CADCVX010000238">
    <property type="protein sequence ID" value="CAA9501377.1"/>
    <property type="molecule type" value="Genomic_DNA"/>
</dbReference>
<evidence type="ECO:0000256" key="1">
    <source>
        <dbReference type="SAM" id="MobiDB-lite"/>
    </source>
</evidence>
<feature type="region of interest" description="Disordered" evidence="1">
    <location>
        <begin position="1"/>
        <end position="20"/>
    </location>
</feature>
<protein>
    <submittedName>
        <fullName evidence="2">Fumarate hydratase class II</fullName>
        <ecNumber evidence="2">4.2.1.2</ecNumber>
    </submittedName>
</protein>
<dbReference type="InterPro" id="IPR008948">
    <property type="entry name" value="L-Aspartase-like"/>
</dbReference>